<dbReference type="InterPro" id="IPR036565">
    <property type="entry name" value="Mur-like_cat_sf"/>
</dbReference>
<gene>
    <name evidence="6" type="ORF">A2927_00265</name>
</gene>
<accession>A0A1G2BPA7</accession>
<evidence type="ECO:0000256" key="2">
    <source>
        <dbReference type="ARBA" id="ARBA00022741"/>
    </source>
</evidence>
<evidence type="ECO:0000259" key="4">
    <source>
        <dbReference type="Pfam" id="PF02875"/>
    </source>
</evidence>
<dbReference type="InterPro" id="IPR051046">
    <property type="entry name" value="MurCDEF_CellWall_CoF430Synth"/>
</dbReference>
<evidence type="ECO:0000256" key="1">
    <source>
        <dbReference type="ARBA" id="ARBA00022598"/>
    </source>
</evidence>
<feature type="domain" description="Mur ligase C-terminal" evidence="4">
    <location>
        <begin position="266"/>
        <end position="394"/>
    </location>
</feature>
<feature type="domain" description="Mur ligase central" evidence="5">
    <location>
        <begin position="91"/>
        <end position="243"/>
    </location>
</feature>
<evidence type="ECO:0000313" key="6">
    <source>
        <dbReference type="EMBL" id="OGY90077.1"/>
    </source>
</evidence>
<evidence type="ECO:0000256" key="3">
    <source>
        <dbReference type="ARBA" id="ARBA00022840"/>
    </source>
</evidence>
<sequence>MKKLLYYILKVLSHKVIRKYRPLTIAITGSFGKTSAKEAIGAVLKNQGRVKKSEGNYNNEIGVPLTILGEKTAGRSIFGWLNIFRRGLALLSRKDNDYPNILILEMGAEKPGDIRYLTKIAPLDIGVITGIGPVHLEFFGSLEKIIEEKISLVAHPADDTKITIINADDENLVRAKSRLKGRLFSYGFNEGADYQAGDFKITQKNGVWGTLFKLQTDGKTIPVFLPQSFGRQQVYACLAALTLAGAIYNNLLEAINGLDDYRPPKGRTNLIAGIKNTLLIDDTYNASPPSTLAALDVLHEFPLAGEGRKIAVFGEMLELGSYTEEGHQQVGKRAAEINADMLVTVGEKTRDILRGAASAGLSEDKTFYFDNNHDAGIFVQNKLKEGDLVLIKGSQGARMEQITKELMAEPLKAGELLVRQSEEWLKKV</sequence>
<dbReference type="STRING" id="1798550.A2927_00265"/>
<keyword evidence="1" id="KW-0436">Ligase</keyword>
<dbReference type="GO" id="GO:0005524">
    <property type="term" value="F:ATP binding"/>
    <property type="evidence" value="ECO:0007669"/>
    <property type="project" value="UniProtKB-KW"/>
</dbReference>
<reference evidence="6 7" key="1">
    <citation type="journal article" date="2016" name="Nat. Commun.">
        <title>Thousands of microbial genomes shed light on interconnected biogeochemical processes in an aquifer system.</title>
        <authorList>
            <person name="Anantharaman K."/>
            <person name="Brown C.T."/>
            <person name="Hug L.A."/>
            <person name="Sharon I."/>
            <person name="Castelle C.J."/>
            <person name="Probst A.J."/>
            <person name="Thomas B.C."/>
            <person name="Singh A."/>
            <person name="Wilkins M.J."/>
            <person name="Karaoz U."/>
            <person name="Brodie E.L."/>
            <person name="Williams K.H."/>
            <person name="Hubbard S.S."/>
            <person name="Banfield J.F."/>
        </authorList>
    </citation>
    <scope>NUCLEOTIDE SEQUENCE [LARGE SCALE GENOMIC DNA]</scope>
</reference>
<feature type="domain" description="Mur ligase central" evidence="5">
    <location>
        <begin position="27"/>
        <end position="70"/>
    </location>
</feature>
<dbReference type="InterPro" id="IPR013221">
    <property type="entry name" value="Mur_ligase_cen"/>
</dbReference>
<evidence type="ECO:0000259" key="5">
    <source>
        <dbReference type="Pfam" id="PF08245"/>
    </source>
</evidence>
<dbReference type="InterPro" id="IPR004101">
    <property type="entry name" value="Mur_ligase_C"/>
</dbReference>
<keyword evidence="2" id="KW-0547">Nucleotide-binding</keyword>
<evidence type="ECO:0000313" key="7">
    <source>
        <dbReference type="Proteomes" id="UP000178849"/>
    </source>
</evidence>
<name>A0A1G2BPA7_9BACT</name>
<comment type="caution">
    <text evidence="6">The sequence shown here is derived from an EMBL/GenBank/DDBJ whole genome shotgun (WGS) entry which is preliminary data.</text>
</comment>
<dbReference type="AlphaFoldDB" id="A0A1G2BPA7"/>
<keyword evidence="3" id="KW-0067">ATP-binding</keyword>
<dbReference type="Pfam" id="PF08245">
    <property type="entry name" value="Mur_ligase_M"/>
    <property type="match status" value="2"/>
</dbReference>
<protein>
    <recommendedName>
        <fullName evidence="8">UDP-N-acetylmuramoyl-tripeptide--D-alanyl-D-alanine ligase</fullName>
    </recommendedName>
</protein>
<dbReference type="Gene3D" id="3.90.190.20">
    <property type="entry name" value="Mur ligase, C-terminal domain"/>
    <property type="match status" value="1"/>
</dbReference>
<dbReference type="GO" id="GO:0016881">
    <property type="term" value="F:acid-amino acid ligase activity"/>
    <property type="evidence" value="ECO:0007669"/>
    <property type="project" value="InterPro"/>
</dbReference>
<dbReference type="Pfam" id="PF02875">
    <property type="entry name" value="Mur_ligase_C"/>
    <property type="match status" value="1"/>
</dbReference>
<dbReference type="PANTHER" id="PTHR43024:SF1">
    <property type="entry name" value="UDP-N-ACETYLMURAMOYL-TRIPEPTIDE--D-ALANYL-D-ALANINE LIGASE"/>
    <property type="match status" value="1"/>
</dbReference>
<evidence type="ECO:0008006" key="8">
    <source>
        <dbReference type="Google" id="ProtNLM"/>
    </source>
</evidence>
<dbReference type="PANTHER" id="PTHR43024">
    <property type="entry name" value="UDP-N-ACETYLMURAMOYL-TRIPEPTIDE--D-ALANYL-D-ALANINE LIGASE"/>
    <property type="match status" value="1"/>
</dbReference>
<dbReference type="SUPFAM" id="SSF53623">
    <property type="entry name" value="MurD-like peptide ligases, catalytic domain"/>
    <property type="match status" value="1"/>
</dbReference>
<organism evidence="6 7">
    <name type="scientific">Candidatus Komeilibacteria bacterium RIFCSPLOWO2_01_FULL_45_10</name>
    <dbReference type="NCBI Taxonomy" id="1798550"/>
    <lineage>
        <taxon>Bacteria</taxon>
        <taxon>Candidatus Komeiliibacteriota</taxon>
    </lineage>
</organism>
<dbReference type="Proteomes" id="UP000178849">
    <property type="component" value="Unassembled WGS sequence"/>
</dbReference>
<dbReference type="Gene3D" id="3.40.1190.10">
    <property type="entry name" value="Mur-like, catalytic domain"/>
    <property type="match status" value="1"/>
</dbReference>
<dbReference type="InterPro" id="IPR036615">
    <property type="entry name" value="Mur_ligase_C_dom_sf"/>
</dbReference>
<dbReference type="SUPFAM" id="SSF53244">
    <property type="entry name" value="MurD-like peptide ligases, peptide-binding domain"/>
    <property type="match status" value="1"/>
</dbReference>
<proteinExistence type="predicted"/>
<dbReference type="EMBL" id="MHKL01000001">
    <property type="protein sequence ID" value="OGY90077.1"/>
    <property type="molecule type" value="Genomic_DNA"/>
</dbReference>